<dbReference type="Proteomes" id="UP000282551">
    <property type="component" value="Chromosome"/>
</dbReference>
<proteinExistence type="predicted"/>
<dbReference type="EMBL" id="LR134355">
    <property type="protein sequence ID" value="VEG46358.1"/>
    <property type="molecule type" value="Genomic_DNA"/>
</dbReference>
<evidence type="ECO:0000313" key="3">
    <source>
        <dbReference type="EMBL" id="VEG46358.1"/>
    </source>
</evidence>
<dbReference type="OrthoDB" id="4638353at2"/>
<dbReference type="PROSITE" id="PS51257">
    <property type="entry name" value="PROKAR_LIPOPROTEIN"/>
    <property type="match status" value="1"/>
</dbReference>
<accession>A0A3S4REB3</accession>
<name>A0A3S4REB3_MYCCI</name>
<dbReference type="RefSeq" id="WP_126332759.1">
    <property type="nucleotide sequence ID" value="NZ_AP022604.1"/>
</dbReference>
<dbReference type="AlphaFoldDB" id="A0A3S4REB3"/>
<organism evidence="3 4">
    <name type="scientific">Mycolicibacterium chitae</name>
    <name type="common">Mycobacterium chitae</name>
    <dbReference type="NCBI Taxonomy" id="1792"/>
    <lineage>
        <taxon>Bacteria</taxon>
        <taxon>Bacillati</taxon>
        <taxon>Actinomycetota</taxon>
        <taxon>Actinomycetes</taxon>
        <taxon>Mycobacteriales</taxon>
        <taxon>Mycobacteriaceae</taxon>
        <taxon>Mycolicibacterium</taxon>
    </lineage>
</organism>
<evidence type="ECO:0000313" key="4">
    <source>
        <dbReference type="Proteomes" id="UP000282551"/>
    </source>
</evidence>
<gene>
    <name evidence="3" type="ORF">NCTC10485_01055</name>
</gene>
<evidence type="ECO:0008006" key="5">
    <source>
        <dbReference type="Google" id="ProtNLM"/>
    </source>
</evidence>
<feature type="signal peptide" evidence="2">
    <location>
        <begin position="1"/>
        <end position="23"/>
    </location>
</feature>
<evidence type="ECO:0000256" key="1">
    <source>
        <dbReference type="SAM" id="MobiDB-lite"/>
    </source>
</evidence>
<reference evidence="3 4" key="1">
    <citation type="submission" date="2018-12" db="EMBL/GenBank/DDBJ databases">
        <authorList>
            <consortium name="Pathogen Informatics"/>
        </authorList>
    </citation>
    <scope>NUCLEOTIDE SEQUENCE [LARGE SCALE GENOMIC DNA]</scope>
    <source>
        <strain evidence="3 4">NCTC10485</strain>
    </source>
</reference>
<feature type="chain" id="PRO_5039518533" description="Lipoprotein" evidence="2">
    <location>
        <begin position="24"/>
        <end position="199"/>
    </location>
</feature>
<keyword evidence="4" id="KW-1185">Reference proteome</keyword>
<sequence length="199" mass="21101">MRTSRLTAIGVAVFLGATVTACGNGVAPASEPSAVATAATAEQPSELTLDTVNWALSTLQEQTGAPLEEIQLKSLMISPGGSATFDALDPAKPTELNQYVAYPDGRRLVHPYDYGGADNYEALTATLFGAHEVSPETLVAAWQDSFDRVQGERSEMSASGVSASREDETGPVQLSIVNGPQRDRQSVYYDANGQFLRTS</sequence>
<keyword evidence="2" id="KW-0732">Signal</keyword>
<evidence type="ECO:0000256" key="2">
    <source>
        <dbReference type="SAM" id="SignalP"/>
    </source>
</evidence>
<protein>
    <recommendedName>
        <fullName evidence="5">Lipoprotein</fullName>
    </recommendedName>
</protein>
<feature type="region of interest" description="Disordered" evidence="1">
    <location>
        <begin position="151"/>
        <end position="183"/>
    </location>
</feature>